<dbReference type="InterPro" id="IPR036610">
    <property type="entry name" value="PEBP-like_sf"/>
</dbReference>
<accession>A0A0F6W4J9</accession>
<name>A0A0F6W4J9_9BACT</name>
<dbReference type="Proteomes" id="UP000034883">
    <property type="component" value="Chromosome"/>
</dbReference>
<dbReference type="STRING" id="927083.DB32_004289"/>
<dbReference type="InterPro" id="IPR005247">
    <property type="entry name" value="YbhB_YbcL/LppC-like"/>
</dbReference>
<dbReference type="Gene3D" id="3.90.280.10">
    <property type="entry name" value="PEBP-like"/>
    <property type="match status" value="1"/>
</dbReference>
<dbReference type="EMBL" id="CP011125">
    <property type="protein sequence ID" value="AKF07140.1"/>
    <property type="molecule type" value="Genomic_DNA"/>
</dbReference>
<protein>
    <submittedName>
        <fullName evidence="1">Phospholipid-binding protein</fullName>
    </submittedName>
</protein>
<dbReference type="InterPro" id="IPR008914">
    <property type="entry name" value="PEBP"/>
</dbReference>
<evidence type="ECO:0000313" key="1">
    <source>
        <dbReference type="EMBL" id="AKF07140.1"/>
    </source>
</evidence>
<sequence length="217" mass="23422">MRQEEHTMELRSDSFADGAAIPTKNAFGRFHPETHVELSENLSPHLAWSGVPEGTKSFAILCTDSEVPSRGDDVNQDGRTVPLDLPRVEFVHLALVDLPASVRELGEGALSKGVTVHGKGTLGVHGSKQGLNDYTGWFAGDPHMKGDYHGYDGPCPPWNDERLHVYTFTVLALDVASLGVEGSFTIADARDAMKGHVLAKASLTGTYAIYPKAVRAK</sequence>
<evidence type="ECO:0000313" key="2">
    <source>
        <dbReference type="Proteomes" id="UP000034883"/>
    </source>
</evidence>
<reference evidence="1 2" key="1">
    <citation type="submission" date="2015-03" db="EMBL/GenBank/DDBJ databases">
        <title>Genome assembly of Sandaracinus amylolyticus DSM 53668.</title>
        <authorList>
            <person name="Sharma G."/>
            <person name="Subramanian S."/>
        </authorList>
    </citation>
    <scope>NUCLEOTIDE SEQUENCE [LARGE SCALE GENOMIC DNA]</scope>
    <source>
        <strain evidence="1 2">DSM 53668</strain>
    </source>
</reference>
<dbReference type="SUPFAM" id="SSF49777">
    <property type="entry name" value="PEBP-like"/>
    <property type="match status" value="1"/>
</dbReference>
<dbReference type="AlphaFoldDB" id="A0A0F6W4J9"/>
<dbReference type="Pfam" id="PF01161">
    <property type="entry name" value="PBP"/>
    <property type="match status" value="1"/>
</dbReference>
<dbReference type="NCBIfam" id="TIGR00481">
    <property type="entry name" value="YbhB/YbcL family Raf kinase inhibitor-like protein"/>
    <property type="match status" value="1"/>
</dbReference>
<organism evidence="1 2">
    <name type="scientific">Sandaracinus amylolyticus</name>
    <dbReference type="NCBI Taxonomy" id="927083"/>
    <lineage>
        <taxon>Bacteria</taxon>
        <taxon>Pseudomonadati</taxon>
        <taxon>Myxococcota</taxon>
        <taxon>Polyangia</taxon>
        <taxon>Polyangiales</taxon>
        <taxon>Sandaracinaceae</taxon>
        <taxon>Sandaracinus</taxon>
    </lineage>
</organism>
<dbReference type="KEGG" id="samy:DB32_004289"/>
<proteinExistence type="predicted"/>
<keyword evidence="2" id="KW-1185">Reference proteome</keyword>
<dbReference type="PANTHER" id="PTHR30289">
    <property type="entry name" value="UNCHARACTERIZED PROTEIN YBCL-RELATED"/>
    <property type="match status" value="1"/>
</dbReference>
<gene>
    <name evidence="1" type="ORF">DB32_004289</name>
</gene>
<dbReference type="PANTHER" id="PTHR30289:SF1">
    <property type="entry name" value="PEBP (PHOSPHATIDYLETHANOLAMINE-BINDING PROTEIN) FAMILY PROTEIN"/>
    <property type="match status" value="1"/>
</dbReference>
<dbReference type="CDD" id="cd00865">
    <property type="entry name" value="PEBP_bact_arch"/>
    <property type="match status" value="1"/>
</dbReference>